<reference evidence="1 2" key="1">
    <citation type="journal article" date="2022" name="Nat. Ecol. Evol.">
        <title>A masculinizing supergene underlies an exaggerated male reproductive morph in a spider.</title>
        <authorList>
            <person name="Hendrickx F."/>
            <person name="De Corte Z."/>
            <person name="Sonet G."/>
            <person name="Van Belleghem S.M."/>
            <person name="Kostlbacher S."/>
            <person name="Vangestel C."/>
        </authorList>
    </citation>
    <scope>NUCLEOTIDE SEQUENCE [LARGE SCALE GENOMIC DNA]</scope>
    <source>
        <strain evidence="1">W744_W776</strain>
    </source>
</reference>
<dbReference type="Proteomes" id="UP000827092">
    <property type="component" value="Unassembled WGS sequence"/>
</dbReference>
<dbReference type="Pfam" id="PF00118">
    <property type="entry name" value="Cpn60_TCP1"/>
    <property type="match status" value="1"/>
</dbReference>
<protein>
    <recommendedName>
        <fullName evidence="3">McKusick-Kaufman syndrome</fullName>
    </recommendedName>
</protein>
<gene>
    <name evidence="1" type="ORF">JTE90_006900</name>
</gene>
<dbReference type="InterPro" id="IPR027410">
    <property type="entry name" value="TCP-1-like_intermed_sf"/>
</dbReference>
<dbReference type="Gene3D" id="3.50.7.10">
    <property type="entry name" value="GroEL"/>
    <property type="match status" value="1"/>
</dbReference>
<proteinExistence type="predicted"/>
<dbReference type="GO" id="GO:0005634">
    <property type="term" value="C:nucleus"/>
    <property type="evidence" value="ECO:0007669"/>
    <property type="project" value="TreeGrafter"/>
</dbReference>
<dbReference type="InterPro" id="IPR002423">
    <property type="entry name" value="Cpn60/GroEL/TCP-1"/>
</dbReference>
<dbReference type="GO" id="GO:0051082">
    <property type="term" value="F:unfolded protein binding"/>
    <property type="evidence" value="ECO:0007669"/>
    <property type="project" value="InterPro"/>
</dbReference>
<dbReference type="Gene3D" id="3.30.260.10">
    <property type="entry name" value="TCP-1-like chaperonin intermediate domain"/>
    <property type="match status" value="1"/>
</dbReference>
<dbReference type="PANTHER" id="PTHR46787">
    <property type="entry name" value="SYNDROMES PUTATIVE CHAPERONIN-RELATED"/>
    <property type="match status" value="1"/>
</dbReference>
<dbReference type="GO" id="GO:0060271">
    <property type="term" value="P:cilium assembly"/>
    <property type="evidence" value="ECO:0007669"/>
    <property type="project" value="InterPro"/>
</dbReference>
<accession>A0AAV6VPL7</accession>
<dbReference type="InterPro" id="IPR027413">
    <property type="entry name" value="GROEL-like_equatorial_sf"/>
</dbReference>
<dbReference type="AlphaFoldDB" id="A0AAV6VPL7"/>
<organism evidence="1 2">
    <name type="scientific">Oedothorax gibbosus</name>
    <dbReference type="NCBI Taxonomy" id="931172"/>
    <lineage>
        <taxon>Eukaryota</taxon>
        <taxon>Metazoa</taxon>
        <taxon>Ecdysozoa</taxon>
        <taxon>Arthropoda</taxon>
        <taxon>Chelicerata</taxon>
        <taxon>Arachnida</taxon>
        <taxon>Araneae</taxon>
        <taxon>Araneomorphae</taxon>
        <taxon>Entelegynae</taxon>
        <taxon>Araneoidea</taxon>
        <taxon>Linyphiidae</taxon>
        <taxon>Erigoninae</taxon>
        <taxon>Oedothorax</taxon>
    </lineage>
</organism>
<sequence>MSSSNLSFDPLRDPSTVSSLQTLALIFETSIGPTGRLKLLENTRTLSSSSQRLISCISVKNIISKVVVSTAKNQLKSFNDGGLFCALLTLKLILPATADSSRSLPLVGTLYDIFAKDFLCLLKESSGLEVDFSNLNHLKSVVLTVLSSKPGCLLSRFDRDHICSIILKAFLDSIPTDGKSVKIVDSFRFVNIDRLPPIKSKLLKGALVQIPETDITFFKKLHQKGPIKVALFTCSLAGDADWPVENLETTSLDLVVESVMRLLDNLVSKLVFDKVNLLFCQKVVHPRMKKRLQRAGILFIDRLGIEAAKCIQYISGGNSIASLFCELSYGTVPFVSIEQLGKNNFLLLSNDTVPLFTIVLAHYNEESLAELKVVCRQALDSLLRILRLPSVCFGGGCSDILTGLCLANKVKSNIDAIKREACCTFGEVLESLSTFLRAVVSTSVAIHNGKVLDFATENTHGHLWKLHEGHFPIAGSKCLCGSCDSASIDPLSWSLLSNISNLYGFFPLMAESSEKFSVKVSPSSYVPVMKKEETKIGASTQSLTVTNFSFEVEPHSSKKEVTLSVVSSNSSPQEVLLTSNFNLSPDCFSPLNSMPSKSESDVLPSVSFSTITSSLNANKFVAQSGADTCPNLPKTVPNNSDVTQQFRKVNSPVTIPFIGPVPIPFESCSQEFQTSQASLPGPTSKSTDSVLLDELTCKTNSLSLAFETASLLLRTTVCINNLPA</sequence>
<name>A0AAV6VPL7_9ARAC</name>
<dbReference type="GO" id="GO:0005737">
    <property type="term" value="C:cytoplasm"/>
    <property type="evidence" value="ECO:0007669"/>
    <property type="project" value="TreeGrafter"/>
</dbReference>
<dbReference type="Gene3D" id="1.10.560.10">
    <property type="entry name" value="GroEL-like equatorial domain"/>
    <property type="match status" value="1"/>
</dbReference>
<evidence type="ECO:0000313" key="1">
    <source>
        <dbReference type="EMBL" id="KAG8198148.1"/>
    </source>
</evidence>
<evidence type="ECO:0000313" key="2">
    <source>
        <dbReference type="Proteomes" id="UP000827092"/>
    </source>
</evidence>
<evidence type="ECO:0008006" key="3">
    <source>
        <dbReference type="Google" id="ProtNLM"/>
    </source>
</evidence>
<dbReference type="EMBL" id="JAFNEN010000043">
    <property type="protein sequence ID" value="KAG8198148.1"/>
    <property type="molecule type" value="Genomic_DNA"/>
</dbReference>
<dbReference type="GO" id="GO:0032502">
    <property type="term" value="P:developmental process"/>
    <property type="evidence" value="ECO:0007669"/>
    <property type="project" value="TreeGrafter"/>
</dbReference>
<dbReference type="InterPro" id="IPR028790">
    <property type="entry name" value="MKKS"/>
</dbReference>
<comment type="caution">
    <text evidence="1">The sequence shown here is derived from an EMBL/GenBank/DDBJ whole genome shotgun (WGS) entry which is preliminary data.</text>
</comment>
<dbReference type="GO" id="GO:1902636">
    <property type="term" value="C:kinociliary basal body"/>
    <property type="evidence" value="ECO:0007669"/>
    <property type="project" value="TreeGrafter"/>
</dbReference>
<dbReference type="GO" id="GO:0051131">
    <property type="term" value="P:chaperone-mediated protein complex assembly"/>
    <property type="evidence" value="ECO:0007669"/>
    <property type="project" value="TreeGrafter"/>
</dbReference>
<dbReference type="SUPFAM" id="SSF48592">
    <property type="entry name" value="GroEL equatorial domain-like"/>
    <property type="match status" value="1"/>
</dbReference>
<dbReference type="GO" id="GO:0005524">
    <property type="term" value="F:ATP binding"/>
    <property type="evidence" value="ECO:0007669"/>
    <property type="project" value="InterPro"/>
</dbReference>
<dbReference type="PANTHER" id="PTHR46787:SF1">
    <property type="entry name" value="MOLECULAR CHAPERONE MKKS"/>
    <property type="match status" value="1"/>
</dbReference>
<dbReference type="InterPro" id="IPR027409">
    <property type="entry name" value="GroEL-like_apical_dom_sf"/>
</dbReference>
<keyword evidence="2" id="KW-1185">Reference proteome</keyword>
<dbReference type="GO" id="GO:0006457">
    <property type="term" value="P:protein folding"/>
    <property type="evidence" value="ECO:0007669"/>
    <property type="project" value="InterPro"/>
</dbReference>
<dbReference type="SUPFAM" id="SSF52029">
    <property type="entry name" value="GroEL apical domain-like"/>
    <property type="match status" value="1"/>
</dbReference>